<dbReference type="InterPro" id="IPR036638">
    <property type="entry name" value="HLH_DNA-bd_sf"/>
</dbReference>
<dbReference type="AlphaFoldDB" id="A0ABD4WSI3"/>
<protein>
    <submittedName>
        <fullName evidence="1">Aspartyl-phosphate phosphatase Spo0E family protein</fullName>
    </submittedName>
</protein>
<reference evidence="1 2" key="1">
    <citation type="submission" date="2023-02" db="EMBL/GenBank/DDBJ databases">
        <authorList>
            <person name="Olszewska D."/>
        </authorList>
    </citation>
    <scope>NUCLEOTIDE SEQUENCE [LARGE SCALE GENOMIC DNA]</scope>
    <source>
        <strain evidence="1 2">FDU301</strain>
    </source>
</reference>
<dbReference type="Proteomes" id="UP001213771">
    <property type="component" value="Unassembled WGS sequence"/>
</dbReference>
<name>A0ABD4WSI3_PRIMG</name>
<sequence>MGVLESHKVILKEALTVEIEKERKSLIETAFEEGFTSKNTVEISQFIDDMLNELEKIR</sequence>
<accession>A0ABD4WSI3</accession>
<dbReference type="EMBL" id="JARAOX010000164">
    <property type="protein sequence ID" value="MDD9783094.1"/>
    <property type="molecule type" value="Genomic_DNA"/>
</dbReference>
<dbReference type="SUPFAM" id="SSF140500">
    <property type="entry name" value="BAS1536-like"/>
    <property type="match status" value="1"/>
</dbReference>
<proteinExistence type="predicted"/>
<comment type="caution">
    <text evidence="1">The sequence shown here is derived from an EMBL/GenBank/DDBJ whole genome shotgun (WGS) entry which is preliminary data.</text>
</comment>
<organism evidence="1 2">
    <name type="scientific">Priestia megaterium</name>
    <name type="common">Bacillus megaterium</name>
    <dbReference type="NCBI Taxonomy" id="1404"/>
    <lineage>
        <taxon>Bacteria</taxon>
        <taxon>Bacillati</taxon>
        <taxon>Bacillota</taxon>
        <taxon>Bacilli</taxon>
        <taxon>Bacillales</taxon>
        <taxon>Bacillaceae</taxon>
        <taxon>Priestia</taxon>
    </lineage>
</organism>
<dbReference type="InterPro" id="IPR037208">
    <property type="entry name" value="Spo0E-like_sf"/>
</dbReference>
<evidence type="ECO:0000313" key="2">
    <source>
        <dbReference type="Proteomes" id="UP001213771"/>
    </source>
</evidence>
<dbReference type="RefSeq" id="WP_235567481.1">
    <property type="nucleotide sequence ID" value="NZ_JACYVS010000022.1"/>
</dbReference>
<dbReference type="InterPro" id="IPR018540">
    <property type="entry name" value="Spo0E-like"/>
</dbReference>
<gene>
    <name evidence="1" type="ORF">PVE99_11840</name>
</gene>
<dbReference type="Pfam" id="PF09388">
    <property type="entry name" value="SpoOE-like"/>
    <property type="match status" value="1"/>
</dbReference>
<dbReference type="Gene3D" id="4.10.280.10">
    <property type="entry name" value="Helix-loop-helix DNA-binding domain"/>
    <property type="match status" value="1"/>
</dbReference>
<evidence type="ECO:0000313" key="1">
    <source>
        <dbReference type="EMBL" id="MDD9783094.1"/>
    </source>
</evidence>